<gene>
    <name evidence="2" type="ORF">LS48_03455</name>
</gene>
<dbReference type="EMBL" id="JRWG01000002">
    <property type="protein sequence ID" value="KXO00479.1"/>
    <property type="molecule type" value="Genomic_DNA"/>
</dbReference>
<reference evidence="3" key="1">
    <citation type="submission" date="2014-10" db="EMBL/GenBank/DDBJ databases">
        <title>Genome sequencing of Vitellibacter sp. D-24.</title>
        <authorList>
            <person name="Thevarajoo S."/>
            <person name="Selvaratnam C."/>
            <person name="Goh K.M."/>
            <person name="Chong C.S."/>
        </authorList>
    </citation>
    <scope>NUCLEOTIDE SEQUENCE [LARGE SCALE GENOMIC DNA]</scope>
    <source>
        <strain evidence="3">D-24</strain>
    </source>
</reference>
<keyword evidence="1" id="KW-0812">Transmembrane</keyword>
<dbReference type="RefSeq" id="WP_062620015.1">
    <property type="nucleotide sequence ID" value="NZ_JRWG01000002.1"/>
</dbReference>
<name>A0A137RJX2_9FLAO</name>
<dbReference type="AlphaFoldDB" id="A0A137RJX2"/>
<protein>
    <submittedName>
        <fullName evidence="2">Uncharacterized protein</fullName>
    </submittedName>
</protein>
<evidence type="ECO:0000313" key="3">
    <source>
        <dbReference type="Proteomes" id="UP000070138"/>
    </source>
</evidence>
<dbReference type="Proteomes" id="UP000070138">
    <property type="component" value="Unassembled WGS sequence"/>
</dbReference>
<proteinExistence type="predicted"/>
<evidence type="ECO:0000256" key="1">
    <source>
        <dbReference type="SAM" id="Phobius"/>
    </source>
</evidence>
<sequence>MNWKKTIKIAALVIGFLVLAFIGFSGYVYYNFYGKFKADESRYPYYIGYIDQETALLNDNFELCGDRTIYKTHHGAPFDAYQNNKRTFTESVHKTYKNEGYTDSGYVNFRFLVNCEGNPGWFEIIEINENYEEVSHTKQMVAQLLKITSDPSHWAIYTADKMPKNYYHYVSYKIENGEIIEILP</sequence>
<keyword evidence="1" id="KW-0472">Membrane</keyword>
<comment type="caution">
    <text evidence="2">The sequence shown here is derived from an EMBL/GenBank/DDBJ whole genome shotgun (WGS) entry which is preliminary data.</text>
</comment>
<keyword evidence="1" id="KW-1133">Transmembrane helix</keyword>
<accession>A0A137RJX2</accession>
<feature type="transmembrane region" description="Helical" evidence="1">
    <location>
        <begin position="9"/>
        <end position="30"/>
    </location>
</feature>
<reference evidence="2 3" key="2">
    <citation type="journal article" date="2016" name="Int. J. Syst. Evol. Microbiol.">
        <title>Vitellibacter aquimaris sp. nov., a marine bacterium isolated from seawater.</title>
        <authorList>
            <person name="Thevarajoo S."/>
            <person name="Selvaratnam C."/>
            <person name="Goh K.M."/>
            <person name="Hong K.W."/>
            <person name="Chan X.Y."/>
            <person name="Chan K.G."/>
            <person name="Chong C.S."/>
        </authorList>
    </citation>
    <scope>NUCLEOTIDE SEQUENCE [LARGE SCALE GENOMIC DNA]</scope>
    <source>
        <strain evidence="2 3">D-24</strain>
    </source>
</reference>
<organism evidence="2 3">
    <name type="scientific">Aequorivita aquimaris</name>
    <dbReference type="NCBI Taxonomy" id="1548749"/>
    <lineage>
        <taxon>Bacteria</taxon>
        <taxon>Pseudomonadati</taxon>
        <taxon>Bacteroidota</taxon>
        <taxon>Flavobacteriia</taxon>
        <taxon>Flavobacteriales</taxon>
        <taxon>Flavobacteriaceae</taxon>
        <taxon>Aequorivita</taxon>
    </lineage>
</organism>
<dbReference type="OrthoDB" id="883593at2"/>
<keyword evidence="3" id="KW-1185">Reference proteome</keyword>
<evidence type="ECO:0000313" key="2">
    <source>
        <dbReference type="EMBL" id="KXO00479.1"/>
    </source>
</evidence>